<proteinExistence type="predicted"/>
<name>A0A0D2NEC6_HYPSF</name>
<dbReference type="STRING" id="945553.A0A0D2NEC6"/>
<dbReference type="Proteomes" id="UP000054270">
    <property type="component" value="Unassembled WGS sequence"/>
</dbReference>
<evidence type="ECO:0000313" key="1">
    <source>
        <dbReference type="EMBL" id="KJA15016.1"/>
    </source>
</evidence>
<keyword evidence="2" id="KW-1185">Reference proteome</keyword>
<reference evidence="2" key="1">
    <citation type="submission" date="2014-04" db="EMBL/GenBank/DDBJ databases">
        <title>Evolutionary Origins and Diversification of the Mycorrhizal Mutualists.</title>
        <authorList>
            <consortium name="DOE Joint Genome Institute"/>
            <consortium name="Mycorrhizal Genomics Consortium"/>
            <person name="Kohler A."/>
            <person name="Kuo A."/>
            <person name="Nagy L.G."/>
            <person name="Floudas D."/>
            <person name="Copeland A."/>
            <person name="Barry K.W."/>
            <person name="Cichocki N."/>
            <person name="Veneault-Fourrey C."/>
            <person name="LaButti K."/>
            <person name="Lindquist E.A."/>
            <person name="Lipzen A."/>
            <person name="Lundell T."/>
            <person name="Morin E."/>
            <person name="Murat C."/>
            <person name="Riley R."/>
            <person name="Ohm R."/>
            <person name="Sun H."/>
            <person name="Tunlid A."/>
            <person name="Henrissat B."/>
            <person name="Grigoriev I.V."/>
            <person name="Hibbett D.S."/>
            <person name="Martin F."/>
        </authorList>
    </citation>
    <scope>NUCLEOTIDE SEQUENCE [LARGE SCALE GENOMIC DNA]</scope>
    <source>
        <strain evidence="2">FD-334 SS-4</strain>
    </source>
</reference>
<organism evidence="1 2">
    <name type="scientific">Hypholoma sublateritium (strain FD-334 SS-4)</name>
    <dbReference type="NCBI Taxonomy" id="945553"/>
    <lineage>
        <taxon>Eukaryota</taxon>
        <taxon>Fungi</taxon>
        <taxon>Dikarya</taxon>
        <taxon>Basidiomycota</taxon>
        <taxon>Agaricomycotina</taxon>
        <taxon>Agaricomycetes</taxon>
        <taxon>Agaricomycetidae</taxon>
        <taxon>Agaricales</taxon>
        <taxon>Agaricineae</taxon>
        <taxon>Strophariaceae</taxon>
        <taxon>Hypholoma</taxon>
    </lineage>
</organism>
<dbReference type="AlphaFoldDB" id="A0A0D2NEC6"/>
<evidence type="ECO:0000313" key="2">
    <source>
        <dbReference type="Proteomes" id="UP000054270"/>
    </source>
</evidence>
<accession>A0A0D2NEC6</accession>
<dbReference type="EMBL" id="KN817657">
    <property type="protein sequence ID" value="KJA15016.1"/>
    <property type="molecule type" value="Genomic_DNA"/>
</dbReference>
<protein>
    <submittedName>
        <fullName evidence="1">Uncharacterized protein</fullName>
    </submittedName>
</protein>
<gene>
    <name evidence="1" type="ORF">HYPSUDRAFT_48721</name>
</gene>
<dbReference type="PANTHER" id="PTHR47259:SF2">
    <property type="entry name" value="URACIL-REGULATED PROTEIN 1"/>
    <property type="match status" value="1"/>
</dbReference>
<dbReference type="PANTHER" id="PTHR47259">
    <property type="match status" value="1"/>
</dbReference>
<sequence>MKTSELDDATHRGDLEVYSSIVMQSRLPKNGDGSLSGVEPGVEVSTSKAAVKPGSLWDMLLRRALFEETRTHHAAQHQGVPAAHRWPRGVYFLKPDGKELTLRVHDECDGSDIYVSDICTCT</sequence>